<gene>
    <name evidence="1" type="primary">g10945</name>
    <name evidence="1" type="ORF">NpPPO83_00010945</name>
</gene>
<evidence type="ECO:0000313" key="1">
    <source>
        <dbReference type="EMBL" id="GME34776.1"/>
    </source>
</evidence>
<sequence length="375" mass="41033">MTKPTSSPCNKEKLSLRTIMRSFIPRAGLRSMFHNGLGMNTTIRPRASLEAIPVALPGIGLNLNLSRILRAHLDPTFRGHPIISPRSLPGPLRRANPGESALTNRKKKTDPTCNTNLRRNATSNLRKRIGTAAMRCKTLDHRVKSMAKPRTKEGLASSFRSRSKPAAGRTLSRGHLQDLGYTQPRAPPQISQNKVRMMKGQTYDQSDAQLVYDRTRCRVLLSRFNANGGAAVDERKKLAKGLLGSVGENVEIEAPFRCEYGYNIKIGDGTYISPDCIIEDPSIVSIGSKCFIGPRVSICCKKSSPNLNDHDGGKTLFYAPGIWIEDRVCIEAGVIIHAGVRIGRGSTIVAGSVVTKSIRERSLAGGNPAMTFQYL</sequence>
<dbReference type="EMBL" id="BSXG01000069">
    <property type="protein sequence ID" value="GME34776.1"/>
    <property type="molecule type" value="Genomic_DNA"/>
</dbReference>
<name>A0ACB5SCM5_9PEZI</name>
<dbReference type="Proteomes" id="UP001165186">
    <property type="component" value="Unassembled WGS sequence"/>
</dbReference>
<evidence type="ECO:0000313" key="2">
    <source>
        <dbReference type="Proteomes" id="UP001165186"/>
    </source>
</evidence>
<reference evidence="1" key="1">
    <citation type="submission" date="2024-09" db="EMBL/GenBank/DDBJ databases">
        <title>Draft Genome Sequences of Neofusicoccum parvum.</title>
        <authorList>
            <person name="Ashida A."/>
            <person name="Camagna M."/>
            <person name="Tanaka A."/>
            <person name="Takemoto D."/>
        </authorList>
    </citation>
    <scope>NUCLEOTIDE SEQUENCE</scope>
    <source>
        <strain evidence="1">PPO83</strain>
    </source>
</reference>
<comment type="caution">
    <text evidence="1">The sequence shown here is derived from an EMBL/GenBank/DDBJ whole genome shotgun (WGS) entry which is preliminary data.</text>
</comment>
<proteinExistence type="predicted"/>
<keyword evidence="2" id="KW-1185">Reference proteome</keyword>
<organism evidence="1 2">
    <name type="scientific">Neofusicoccum parvum</name>
    <dbReference type="NCBI Taxonomy" id="310453"/>
    <lineage>
        <taxon>Eukaryota</taxon>
        <taxon>Fungi</taxon>
        <taxon>Dikarya</taxon>
        <taxon>Ascomycota</taxon>
        <taxon>Pezizomycotina</taxon>
        <taxon>Dothideomycetes</taxon>
        <taxon>Dothideomycetes incertae sedis</taxon>
        <taxon>Botryosphaeriales</taxon>
        <taxon>Botryosphaeriaceae</taxon>
        <taxon>Neofusicoccum</taxon>
    </lineage>
</organism>
<accession>A0ACB5SCM5</accession>
<protein>
    <submittedName>
        <fullName evidence="1">Uncharacterized protein</fullName>
    </submittedName>
</protein>